<name>A0A7J6TSJ3_PEROL</name>
<sequence>QARKRVKGGVPYHLYKLIVDLKRRKSFNQLCPTLMQHLDARRGLLSTKDKVRNVKFRRDSNGNCVNIAIAFDECEVHHRSEQRAEETRRKLMASGEKPEKATGSAGKYAALQLKQTKGKQFRILWKKKTIENMKKGMHPVSNWYDSWFGGGRDDTADALEAAGAVERDGKKKRKRSRRQASKTSSWF</sequence>
<evidence type="ECO:0000313" key="4">
    <source>
        <dbReference type="Proteomes" id="UP000553632"/>
    </source>
</evidence>
<evidence type="ECO:0000256" key="1">
    <source>
        <dbReference type="SAM" id="MobiDB-lite"/>
    </source>
</evidence>
<keyword evidence="4" id="KW-1185">Reference proteome</keyword>
<accession>A0A7J6TSJ3</accession>
<dbReference type="Proteomes" id="UP000553632">
    <property type="component" value="Unassembled WGS sequence"/>
</dbReference>
<reference evidence="4 5" key="1">
    <citation type="submission" date="2020-04" db="EMBL/GenBank/DDBJ databases">
        <title>Perkinsus olseni comparative genomics.</title>
        <authorList>
            <person name="Bogema D.R."/>
        </authorList>
    </citation>
    <scope>NUCLEOTIDE SEQUENCE [LARGE SCALE GENOMIC DNA]</scope>
    <source>
        <strain evidence="2">ATCC PRA-205</strain>
        <strain evidence="3 4">ATCC PRA-207</strain>
    </source>
</reference>
<protein>
    <submittedName>
        <fullName evidence="3">Uncharacterized protein</fullName>
    </submittedName>
</protein>
<evidence type="ECO:0000313" key="5">
    <source>
        <dbReference type="Proteomes" id="UP000574390"/>
    </source>
</evidence>
<dbReference type="Proteomes" id="UP000574390">
    <property type="component" value="Unassembled WGS sequence"/>
</dbReference>
<dbReference type="AlphaFoldDB" id="A0A7J6TSJ3"/>
<feature type="region of interest" description="Disordered" evidence="1">
    <location>
        <begin position="81"/>
        <end position="104"/>
    </location>
</feature>
<organism evidence="3 4">
    <name type="scientific">Perkinsus olseni</name>
    <name type="common">Perkinsus atlanticus</name>
    <dbReference type="NCBI Taxonomy" id="32597"/>
    <lineage>
        <taxon>Eukaryota</taxon>
        <taxon>Sar</taxon>
        <taxon>Alveolata</taxon>
        <taxon>Perkinsozoa</taxon>
        <taxon>Perkinsea</taxon>
        <taxon>Perkinsida</taxon>
        <taxon>Perkinsidae</taxon>
        <taxon>Perkinsus</taxon>
    </lineage>
</organism>
<dbReference type="EMBL" id="JABANM010007235">
    <property type="protein sequence ID" value="KAF4744598.1"/>
    <property type="molecule type" value="Genomic_DNA"/>
</dbReference>
<evidence type="ECO:0000313" key="3">
    <source>
        <dbReference type="EMBL" id="KAF4747747.1"/>
    </source>
</evidence>
<evidence type="ECO:0000313" key="2">
    <source>
        <dbReference type="EMBL" id="KAF4744598.1"/>
    </source>
</evidence>
<comment type="caution">
    <text evidence="3">The sequence shown here is derived from an EMBL/GenBank/DDBJ whole genome shotgun (WGS) entry which is preliminary data.</text>
</comment>
<feature type="region of interest" description="Disordered" evidence="1">
    <location>
        <begin position="159"/>
        <end position="187"/>
    </location>
</feature>
<feature type="compositionally biased region" description="Basic residues" evidence="1">
    <location>
        <begin position="170"/>
        <end position="180"/>
    </location>
</feature>
<proteinExistence type="predicted"/>
<dbReference type="EMBL" id="JABANO010008921">
    <property type="protein sequence ID" value="KAF4747747.1"/>
    <property type="molecule type" value="Genomic_DNA"/>
</dbReference>
<gene>
    <name evidence="2" type="ORF">FOZ62_028715</name>
    <name evidence="3" type="ORF">FOZ63_028700</name>
</gene>
<feature type="non-terminal residue" evidence="3">
    <location>
        <position position="1"/>
    </location>
</feature>